<evidence type="ECO:0000313" key="5">
    <source>
        <dbReference type="EMBL" id="EME36078.1"/>
    </source>
</evidence>
<dbReference type="AlphaFoldDB" id="M2XTD5"/>
<comment type="subcellular location">
    <subcellularLocation>
        <location evidence="1">Peroxisome</location>
    </subcellularLocation>
</comment>
<evidence type="ECO:0000256" key="1">
    <source>
        <dbReference type="ARBA" id="ARBA00004275"/>
    </source>
</evidence>
<dbReference type="Gene3D" id="1.10.12.10">
    <property type="entry name" value="Lyase 2-enoyl-coa Hydratase, Chain A, domain 2"/>
    <property type="match status" value="1"/>
</dbReference>
<comment type="caution">
    <text evidence="5">The sequence shown here is derived from an EMBL/GenBank/DDBJ whole genome shotgun (WGS) entry which is preliminary data.</text>
</comment>
<dbReference type="Proteomes" id="UP000009877">
    <property type="component" value="Unassembled WGS sequence"/>
</dbReference>
<dbReference type="InterPro" id="IPR051053">
    <property type="entry name" value="ECH/Chromodomain_protein"/>
</dbReference>
<dbReference type="STRING" id="71999.KPaMU14_03905"/>
<evidence type="ECO:0000256" key="2">
    <source>
        <dbReference type="ARBA" id="ARBA00005254"/>
    </source>
</evidence>
<dbReference type="RefSeq" id="WP_006215272.1">
    <property type="nucleotide sequence ID" value="NZ_ANHZ02000018.1"/>
</dbReference>
<dbReference type="EMBL" id="ANHZ02000018">
    <property type="protein sequence ID" value="EME36078.1"/>
    <property type="molecule type" value="Genomic_DNA"/>
</dbReference>
<keyword evidence="6" id="KW-1185">Reference proteome</keyword>
<reference evidence="5 6" key="1">
    <citation type="journal article" date="2014" name="Genome Announc.">
        <title>Draft Genome Sequence of Kocuria palustris PEL.</title>
        <authorList>
            <person name="Sharma G."/>
            <person name="Khatri I."/>
            <person name="Subramanian S."/>
        </authorList>
    </citation>
    <scope>NUCLEOTIDE SEQUENCE [LARGE SCALE GENOMIC DNA]</scope>
    <source>
        <strain evidence="5 6">PEL</strain>
    </source>
</reference>
<evidence type="ECO:0000256" key="3">
    <source>
        <dbReference type="ARBA" id="ARBA00023140"/>
    </source>
</evidence>
<proteinExistence type="inferred from homology"/>
<keyword evidence="3" id="KW-0576">Peroxisome</keyword>
<sequence>MAQSISVSLQDRVLTVTLDRADKRNALTHEMYTGLAEALERADADPDVRVVVLRAEGGLFTAGNDLADFADLAGDDRPAEQWPVTRFLRALISCGAPVIAAVQGRAVGVGTTMLLHCDLVVLADDASLTVPFVDLALVPEACSSLLLPQRIGHARAFAMFALGQPMGAQEALATGIATSVVDPDQLDHEARRLAVELLARPARSLAATKALMRDVPALLEHTRREIEVFADRLRSPESAEALAAFQEKRRPDFAQFE</sequence>
<accession>M2XTD5</accession>
<keyword evidence="4" id="KW-0413">Isomerase</keyword>
<dbReference type="PANTHER" id="PTHR43684:SF1">
    <property type="entry name" value="ENOYL-COA DELTA ISOMERASE 2"/>
    <property type="match status" value="1"/>
</dbReference>
<name>M2XTD5_9MICC</name>
<dbReference type="InterPro" id="IPR029045">
    <property type="entry name" value="ClpP/crotonase-like_dom_sf"/>
</dbReference>
<organism evidence="5 6">
    <name type="scientific">Kocuria palustris PEL</name>
    <dbReference type="NCBI Taxonomy" id="1236550"/>
    <lineage>
        <taxon>Bacteria</taxon>
        <taxon>Bacillati</taxon>
        <taxon>Actinomycetota</taxon>
        <taxon>Actinomycetes</taxon>
        <taxon>Micrococcales</taxon>
        <taxon>Micrococcaceae</taxon>
        <taxon>Kocuria</taxon>
    </lineage>
</organism>
<dbReference type="GO" id="GO:0004165">
    <property type="term" value="F:delta(3)-delta(2)-enoyl-CoA isomerase activity"/>
    <property type="evidence" value="ECO:0007669"/>
    <property type="project" value="UniProtKB-ARBA"/>
</dbReference>
<evidence type="ECO:0000256" key="4">
    <source>
        <dbReference type="ARBA" id="ARBA00023235"/>
    </source>
</evidence>
<dbReference type="Pfam" id="PF00378">
    <property type="entry name" value="ECH_1"/>
    <property type="match status" value="1"/>
</dbReference>
<dbReference type="Gene3D" id="3.90.226.10">
    <property type="entry name" value="2-enoyl-CoA Hydratase, Chain A, domain 1"/>
    <property type="match status" value="1"/>
</dbReference>
<evidence type="ECO:0000313" key="6">
    <source>
        <dbReference type="Proteomes" id="UP000009877"/>
    </source>
</evidence>
<protein>
    <submittedName>
        <fullName evidence="5">Enoyl-CoA hydratase</fullName>
    </submittedName>
</protein>
<dbReference type="PANTHER" id="PTHR43684">
    <property type="match status" value="1"/>
</dbReference>
<dbReference type="CDD" id="cd06558">
    <property type="entry name" value="crotonase-like"/>
    <property type="match status" value="1"/>
</dbReference>
<comment type="similarity">
    <text evidence="2">Belongs to the enoyl-CoA hydratase/isomerase family.</text>
</comment>
<dbReference type="SUPFAM" id="SSF52096">
    <property type="entry name" value="ClpP/crotonase"/>
    <property type="match status" value="1"/>
</dbReference>
<gene>
    <name evidence="5" type="ORF">C884_00846</name>
</gene>
<dbReference type="InterPro" id="IPR001753">
    <property type="entry name" value="Enoyl-CoA_hydra/iso"/>
</dbReference>
<dbReference type="InterPro" id="IPR014748">
    <property type="entry name" value="Enoyl-CoA_hydra_C"/>
</dbReference>